<gene>
    <name evidence="1" type="ORF">LCGC14_2384930</name>
</gene>
<reference evidence="1" key="1">
    <citation type="journal article" date="2015" name="Nature">
        <title>Complex archaea that bridge the gap between prokaryotes and eukaryotes.</title>
        <authorList>
            <person name="Spang A."/>
            <person name="Saw J.H."/>
            <person name="Jorgensen S.L."/>
            <person name="Zaremba-Niedzwiedzka K."/>
            <person name="Martijn J."/>
            <person name="Lind A.E."/>
            <person name="van Eijk R."/>
            <person name="Schleper C."/>
            <person name="Guy L."/>
            <person name="Ettema T.J."/>
        </authorList>
    </citation>
    <scope>NUCLEOTIDE SEQUENCE</scope>
</reference>
<sequence length="100" mass="10967">MQGDVIPQALSLINTSESAIILIQNDVQAIMEKADKGLDNVLSITEDMKTTIGRVPYAMELGVELMEDTSEVLDSVKKTWPINKNISPEKSGTIPVDSYE</sequence>
<proteinExistence type="predicted"/>
<protein>
    <submittedName>
        <fullName evidence="1">Uncharacterized protein</fullName>
    </submittedName>
</protein>
<dbReference type="AlphaFoldDB" id="A0A0F9EUG9"/>
<dbReference type="EMBL" id="LAZR01035456">
    <property type="protein sequence ID" value="KKL27458.1"/>
    <property type="molecule type" value="Genomic_DNA"/>
</dbReference>
<organism evidence="1">
    <name type="scientific">marine sediment metagenome</name>
    <dbReference type="NCBI Taxonomy" id="412755"/>
    <lineage>
        <taxon>unclassified sequences</taxon>
        <taxon>metagenomes</taxon>
        <taxon>ecological metagenomes</taxon>
    </lineage>
</organism>
<accession>A0A0F9EUG9</accession>
<evidence type="ECO:0000313" key="1">
    <source>
        <dbReference type="EMBL" id="KKL27458.1"/>
    </source>
</evidence>
<name>A0A0F9EUG9_9ZZZZ</name>
<comment type="caution">
    <text evidence="1">The sequence shown here is derived from an EMBL/GenBank/DDBJ whole genome shotgun (WGS) entry which is preliminary data.</text>
</comment>